<keyword evidence="3" id="KW-1185">Reference proteome</keyword>
<organism evidence="2 3">
    <name type="scientific">Geodia barretti</name>
    <name type="common">Barrett's horny sponge</name>
    <dbReference type="NCBI Taxonomy" id="519541"/>
    <lineage>
        <taxon>Eukaryota</taxon>
        <taxon>Metazoa</taxon>
        <taxon>Porifera</taxon>
        <taxon>Demospongiae</taxon>
        <taxon>Heteroscleromorpha</taxon>
        <taxon>Tetractinellida</taxon>
        <taxon>Astrophorina</taxon>
        <taxon>Geodiidae</taxon>
        <taxon>Geodia</taxon>
    </lineage>
</organism>
<dbReference type="Proteomes" id="UP001174909">
    <property type="component" value="Unassembled WGS sequence"/>
</dbReference>
<protein>
    <submittedName>
        <fullName evidence="2">Uncharacterized protein</fullName>
    </submittedName>
</protein>
<evidence type="ECO:0000313" key="2">
    <source>
        <dbReference type="EMBL" id="CAI8043542.1"/>
    </source>
</evidence>
<evidence type="ECO:0000256" key="1">
    <source>
        <dbReference type="SAM" id="SignalP"/>
    </source>
</evidence>
<keyword evidence="1" id="KW-0732">Signal</keyword>
<dbReference type="EMBL" id="CASHTH010003334">
    <property type="protein sequence ID" value="CAI8043542.1"/>
    <property type="molecule type" value="Genomic_DNA"/>
</dbReference>
<gene>
    <name evidence="2" type="ORF">GBAR_LOCUS24148</name>
</gene>
<feature type="chain" id="PRO_5041402330" evidence="1">
    <location>
        <begin position="25"/>
        <end position="501"/>
    </location>
</feature>
<proteinExistence type="predicted"/>
<dbReference type="Gene3D" id="2.60.120.260">
    <property type="entry name" value="Galactose-binding domain-like"/>
    <property type="match status" value="2"/>
</dbReference>
<sequence length="501" mass="55456">MYQFTLATAIIFALVLSISSLAFAQKHKVNIKGGPLKEKDWLAEAPGAELGEDHSNVKTWISKWYGPEGNYENNGSFQVSSKRDLIDEGTKGKLTEPKLSTVEGLKLTQTVKMAWDKKNGGTREWTVFELEVANDNNMNRDGPGDNIDTYVMCVIDAPKDMTSVMSPAHDDYAQIWINGDKWYNDATWTGGAKKVHYNIEVKLTKGANVLLYRVGESGGAAYINLHFDAATHKAVKIYPDKAKDQKSFFDEANAISGGPLGEDALLEDPEPNADGLRQDDSAVETWISKWYGPEGNYENNGTFQVSGSMDFIEEGSGGKLTQASLSMLEGLLMTKDIDMEWGDDHGGTRAWTVFELDVADDNNMNRGGPADNIDTYVMCVIDSPNDMTAVMSPAHDDWAQIWINGEKWYNNTRWTGAARTILHTVEVELQKGANVLLYRCGESGGAAYLNLHFDDATHNAVTIYPQDATDKQSFFDEIQPLVVSVEPTGKLTTTWADIKRQ</sequence>
<name>A0AA35XAD5_GEOBA</name>
<reference evidence="2" key="1">
    <citation type="submission" date="2023-03" db="EMBL/GenBank/DDBJ databases">
        <authorList>
            <person name="Steffen K."/>
            <person name="Cardenas P."/>
        </authorList>
    </citation>
    <scope>NUCLEOTIDE SEQUENCE</scope>
</reference>
<accession>A0AA35XAD5</accession>
<feature type="signal peptide" evidence="1">
    <location>
        <begin position="1"/>
        <end position="24"/>
    </location>
</feature>
<dbReference type="AlphaFoldDB" id="A0AA35XAD5"/>
<evidence type="ECO:0000313" key="3">
    <source>
        <dbReference type="Proteomes" id="UP001174909"/>
    </source>
</evidence>
<comment type="caution">
    <text evidence="2">The sequence shown here is derived from an EMBL/GenBank/DDBJ whole genome shotgun (WGS) entry which is preliminary data.</text>
</comment>